<gene>
    <name evidence="4" type="ORF">GPJ59_28160</name>
</gene>
<keyword evidence="5" id="KW-1185">Reference proteome</keyword>
<evidence type="ECO:0000256" key="2">
    <source>
        <dbReference type="SAM" id="Phobius"/>
    </source>
</evidence>
<evidence type="ECO:0000313" key="5">
    <source>
        <dbReference type="Proteomes" id="UP000812013"/>
    </source>
</evidence>
<dbReference type="PANTHER" id="PTHR43156:SF2">
    <property type="entry name" value="STAGE II SPORULATION PROTEIN E"/>
    <property type="match status" value="1"/>
</dbReference>
<evidence type="ECO:0000256" key="1">
    <source>
        <dbReference type="ARBA" id="ARBA00022801"/>
    </source>
</evidence>
<evidence type="ECO:0000259" key="3">
    <source>
        <dbReference type="Pfam" id="PF07228"/>
    </source>
</evidence>
<feature type="domain" description="PPM-type phosphatase" evidence="3">
    <location>
        <begin position="110"/>
        <end position="197"/>
    </location>
</feature>
<feature type="transmembrane region" description="Helical" evidence="2">
    <location>
        <begin position="33"/>
        <end position="54"/>
    </location>
</feature>
<dbReference type="InterPro" id="IPR036457">
    <property type="entry name" value="PPM-type-like_dom_sf"/>
</dbReference>
<dbReference type="PANTHER" id="PTHR43156">
    <property type="entry name" value="STAGE II SPORULATION PROTEIN E-RELATED"/>
    <property type="match status" value="1"/>
</dbReference>
<keyword evidence="2" id="KW-0472">Membrane</keyword>
<dbReference type="EMBL" id="WTFF01000277">
    <property type="protein sequence ID" value="MBW5485641.1"/>
    <property type="molecule type" value="Genomic_DNA"/>
</dbReference>
<protein>
    <submittedName>
        <fullName evidence="4">SpoIIE family protein phosphatase</fullName>
    </submittedName>
</protein>
<comment type="caution">
    <text evidence="4">The sequence shown here is derived from an EMBL/GenBank/DDBJ whole genome shotgun (WGS) entry which is preliminary data.</text>
</comment>
<keyword evidence="2" id="KW-1133">Transmembrane helix</keyword>
<dbReference type="RefSeq" id="WP_219670531.1">
    <property type="nucleotide sequence ID" value="NZ_WTFF01000277.1"/>
</dbReference>
<sequence>MTDTWAVPQVRRACLLAWGGTAVSWELSSPGRLLPSLASCAAFLLLATGCALHARRRLLRELRRSREVAGAVQRTLLRPLPPRIEGLGLAAVHGGVVGGDLYEALATPYGVRVVIGDVRGHGLPALGAAVAVLGAFREAAYDEPTLAGVLRRLERALRRAAADLEDFVTVLLLEITEDSAVTALNCGHPWPYLLHPGPAPPAAPGAGARPAACLLYPVPSPRDRG</sequence>
<evidence type="ECO:0000313" key="4">
    <source>
        <dbReference type="EMBL" id="MBW5485641.1"/>
    </source>
</evidence>
<dbReference type="Pfam" id="PF07228">
    <property type="entry name" value="SpoIIE"/>
    <property type="match status" value="1"/>
</dbReference>
<accession>A0ABS6ZDI6</accession>
<keyword evidence="1" id="KW-0378">Hydrolase</keyword>
<proteinExistence type="predicted"/>
<dbReference type="InterPro" id="IPR052016">
    <property type="entry name" value="Bact_Sigma-Reg"/>
</dbReference>
<reference evidence="4 5" key="1">
    <citation type="submission" date="2019-12" db="EMBL/GenBank/DDBJ databases">
        <title>Genome sequence of Streptomyces bambusae.</title>
        <authorList>
            <person name="Bansal K."/>
            <person name="Choksket S."/>
            <person name="Korpole S."/>
            <person name="Patil P.B."/>
        </authorList>
    </citation>
    <scope>NUCLEOTIDE SEQUENCE [LARGE SCALE GENOMIC DNA]</scope>
    <source>
        <strain evidence="4 5">SK60</strain>
    </source>
</reference>
<dbReference type="Proteomes" id="UP000812013">
    <property type="component" value="Unassembled WGS sequence"/>
</dbReference>
<dbReference type="Gene3D" id="3.60.40.10">
    <property type="entry name" value="PPM-type phosphatase domain"/>
    <property type="match status" value="1"/>
</dbReference>
<organism evidence="4 5">
    <name type="scientific">Streptomyces bambusae</name>
    <dbReference type="NCBI Taxonomy" id="1550616"/>
    <lineage>
        <taxon>Bacteria</taxon>
        <taxon>Bacillati</taxon>
        <taxon>Actinomycetota</taxon>
        <taxon>Actinomycetes</taxon>
        <taxon>Kitasatosporales</taxon>
        <taxon>Streptomycetaceae</taxon>
        <taxon>Streptomyces</taxon>
    </lineage>
</organism>
<name>A0ABS6ZDI6_9ACTN</name>
<keyword evidence="2" id="KW-0812">Transmembrane</keyword>
<dbReference type="InterPro" id="IPR001932">
    <property type="entry name" value="PPM-type_phosphatase-like_dom"/>
</dbReference>